<dbReference type="Proteomes" id="UP000461670">
    <property type="component" value="Unassembled WGS sequence"/>
</dbReference>
<dbReference type="EMBL" id="WNDQ01000023">
    <property type="protein sequence ID" value="KAF1021288.1"/>
    <property type="molecule type" value="Genomic_DNA"/>
</dbReference>
<dbReference type="Gene3D" id="4.10.520.10">
    <property type="entry name" value="IHF-like DNA-binding proteins"/>
    <property type="match status" value="1"/>
</dbReference>
<evidence type="ECO:0000256" key="2">
    <source>
        <dbReference type="ARBA" id="ARBA00023125"/>
    </source>
</evidence>
<dbReference type="GO" id="GO:0030527">
    <property type="term" value="F:structural constituent of chromatin"/>
    <property type="evidence" value="ECO:0007669"/>
    <property type="project" value="InterPro"/>
</dbReference>
<accession>A0A7V8FNX5</accession>
<dbReference type="InterPro" id="IPR010992">
    <property type="entry name" value="IHF-like_DNA-bd_dom_sf"/>
</dbReference>
<proteinExistence type="inferred from homology"/>
<dbReference type="InterPro" id="IPR000119">
    <property type="entry name" value="Hist_DNA-bd"/>
</dbReference>
<sequence>MATAKKPVKAPAKVAAKKAPAATKAAPAKKAAAPAKAVKAAAPAKKAAAPAKAAKAVKPVKAAAPAKPVALKPIKDAFTKASLVAHLAQHSSVDAKAVKAVFASLEDTIAASLNKKGAGSFSLPGLLKIDVQKVAAKKKRFGKDPFTGQERWFDAKPAGVRVKARVLKKLKDAAA</sequence>
<dbReference type="AlphaFoldDB" id="A0A7V8FNX5"/>
<organism evidence="5 6">
    <name type="scientific">Paracidovorax wautersii</name>
    <dbReference type="NCBI Taxonomy" id="1177982"/>
    <lineage>
        <taxon>Bacteria</taxon>
        <taxon>Pseudomonadati</taxon>
        <taxon>Pseudomonadota</taxon>
        <taxon>Betaproteobacteria</taxon>
        <taxon>Burkholderiales</taxon>
        <taxon>Comamonadaceae</taxon>
        <taxon>Paracidovorax</taxon>
    </lineage>
</organism>
<protein>
    <recommendedName>
        <fullName evidence="7">DNA-binding protein</fullName>
    </recommendedName>
</protein>
<reference evidence="6" key="1">
    <citation type="journal article" date="2020" name="MBio">
        <title>Horizontal gene transfer to a defensive symbiont with a reduced genome amongst a multipartite beetle microbiome.</title>
        <authorList>
            <person name="Waterworth S.C."/>
            <person name="Florez L.V."/>
            <person name="Rees E.R."/>
            <person name="Hertweck C."/>
            <person name="Kaltenpoth M."/>
            <person name="Kwan J.C."/>
        </authorList>
    </citation>
    <scope>NUCLEOTIDE SEQUENCE [LARGE SCALE GENOMIC DNA]</scope>
</reference>
<keyword evidence="2" id="KW-0238">DNA-binding</keyword>
<name>A0A7V8FNX5_9BURK</name>
<dbReference type="CDD" id="cd13834">
    <property type="entry name" value="HU_like"/>
    <property type="match status" value="1"/>
</dbReference>
<dbReference type="Pfam" id="PF00216">
    <property type="entry name" value="Bac_DNA_binding"/>
    <property type="match status" value="1"/>
</dbReference>
<evidence type="ECO:0000256" key="3">
    <source>
        <dbReference type="RuleBase" id="RU003939"/>
    </source>
</evidence>
<evidence type="ECO:0000313" key="5">
    <source>
        <dbReference type="EMBL" id="KAF1021288.1"/>
    </source>
</evidence>
<evidence type="ECO:0008006" key="7">
    <source>
        <dbReference type="Google" id="ProtNLM"/>
    </source>
</evidence>
<evidence type="ECO:0000313" key="6">
    <source>
        <dbReference type="Proteomes" id="UP000461670"/>
    </source>
</evidence>
<dbReference type="SUPFAM" id="SSF47729">
    <property type="entry name" value="IHF-like DNA-binding proteins"/>
    <property type="match status" value="1"/>
</dbReference>
<evidence type="ECO:0000256" key="1">
    <source>
        <dbReference type="ARBA" id="ARBA00010529"/>
    </source>
</evidence>
<feature type="region of interest" description="Disordered" evidence="4">
    <location>
        <begin position="1"/>
        <end position="31"/>
    </location>
</feature>
<dbReference type="GO" id="GO:0003677">
    <property type="term" value="F:DNA binding"/>
    <property type="evidence" value="ECO:0007669"/>
    <property type="project" value="UniProtKB-KW"/>
</dbReference>
<comment type="similarity">
    <text evidence="1 3">Belongs to the bacterial histone-like protein family.</text>
</comment>
<comment type="caution">
    <text evidence="5">The sequence shown here is derived from an EMBL/GenBank/DDBJ whole genome shotgun (WGS) entry which is preliminary data.</text>
</comment>
<evidence type="ECO:0000256" key="4">
    <source>
        <dbReference type="SAM" id="MobiDB-lite"/>
    </source>
</evidence>
<dbReference type="SMART" id="SM00411">
    <property type="entry name" value="BHL"/>
    <property type="match status" value="1"/>
</dbReference>
<gene>
    <name evidence="5" type="ORF">GAK30_01908</name>
</gene>